<organism evidence="2 3">
    <name type="scientific">Linum tenue</name>
    <dbReference type="NCBI Taxonomy" id="586396"/>
    <lineage>
        <taxon>Eukaryota</taxon>
        <taxon>Viridiplantae</taxon>
        <taxon>Streptophyta</taxon>
        <taxon>Embryophyta</taxon>
        <taxon>Tracheophyta</taxon>
        <taxon>Spermatophyta</taxon>
        <taxon>Magnoliopsida</taxon>
        <taxon>eudicotyledons</taxon>
        <taxon>Gunneridae</taxon>
        <taxon>Pentapetalae</taxon>
        <taxon>rosids</taxon>
        <taxon>fabids</taxon>
        <taxon>Malpighiales</taxon>
        <taxon>Linaceae</taxon>
        <taxon>Linum</taxon>
    </lineage>
</organism>
<dbReference type="PANTHER" id="PTHR31896">
    <property type="entry name" value="FAMILY REGULATORY PROTEIN, PUTATIVE (AFU_ORTHOLOGUE AFUA_3G14730)-RELATED"/>
    <property type="match status" value="1"/>
</dbReference>
<reference evidence="2" key="1">
    <citation type="submission" date="2022-08" db="EMBL/GenBank/DDBJ databases">
        <authorList>
            <person name="Gutierrez-Valencia J."/>
        </authorList>
    </citation>
    <scope>NUCLEOTIDE SEQUENCE</scope>
</reference>
<dbReference type="Proteomes" id="UP001154282">
    <property type="component" value="Unassembled WGS sequence"/>
</dbReference>
<dbReference type="Pfam" id="PF02458">
    <property type="entry name" value="Transferase"/>
    <property type="match status" value="1"/>
</dbReference>
<dbReference type="InterPro" id="IPR051283">
    <property type="entry name" value="Sec_Metabolite_Acyltrans"/>
</dbReference>
<protein>
    <submittedName>
        <fullName evidence="2">Uncharacterized protein</fullName>
    </submittedName>
</protein>
<evidence type="ECO:0000313" key="3">
    <source>
        <dbReference type="Proteomes" id="UP001154282"/>
    </source>
</evidence>
<evidence type="ECO:0000256" key="1">
    <source>
        <dbReference type="ARBA" id="ARBA00022679"/>
    </source>
</evidence>
<dbReference type="Gene3D" id="3.30.559.10">
    <property type="entry name" value="Chloramphenicol acetyltransferase-like domain"/>
    <property type="match status" value="1"/>
</dbReference>
<dbReference type="PANTHER" id="PTHR31896:SF43">
    <property type="entry name" value="PROTEIN ENHANCED PSEUDOMONAS SUSCEPTIBILITY 1"/>
    <property type="match status" value="1"/>
</dbReference>
<dbReference type="InterPro" id="IPR023213">
    <property type="entry name" value="CAT-like_dom_sf"/>
</dbReference>
<dbReference type="GO" id="GO:0016740">
    <property type="term" value="F:transferase activity"/>
    <property type="evidence" value="ECO:0007669"/>
    <property type="project" value="UniProtKB-KW"/>
</dbReference>
<evidence type="ECO:0000313" key="2">
    <source>
        <dbReference type="EMBL" id="CAI0405782.1"/>
    </source>
</evidence>
<keyword evidence="3" id="KW-1185">Reference proteome</keyword>
<proteinExistence type="predicted"/>
<sequence length="76" mass="8173">MARNSLIVADSPRFEVYGNDFGWGKPVAVRAAGNYSDGKVTVLRGKEEGSVDVQICLVDATMKGIGNDSEFMEFVG</sequence>
<gene>
    <name evidence="2" type="ORF">LITE_LOCUS12980</name>
</gene>
<name>A0AAV0J826_9ROSI</name>
<dbReference type="AlphaFoldDB" id="A0AAV0J826"/>
<keyword evidence="1" id="KW-0808">Transferase</keyword>
<dbReference type="EMBL" id="CAMGYJ010000004">
    <property type="protein sequence ID" value="CAI0405782.1"/>
    <property type="molecule type" value="Genomic_DNA"/>
</dbReference>
<comment type="caution">
    <text evidence="2">The sequence shown here is derived from an EMBL/GenBank/DDBJ whole genome shotgun (WGS) entry which is preliminary data.</text>
</comment>
<accession>A0AAV0J826</accession>